<dbReference type="EMBL" id="MCFC01000051">
    <property type="protein sequence ID" value="ORY26061.1"/>
    <property type="molecule type" value="Genomic_DNA"/>
</dbReference>
<evidence type="ECO:0000256" key="2">
    <source>
        <dbReference type="ARBA" id="ARBA00022723"/>
    </source>
</evidence>
<evidence type="ECO:0000313" key="4">
    <source>
        <dbReference type="EMBL" id="ORY26061.1"/>
    </source>
</evidence>
<dbReference type="PANTHER" id="PTHR11820">
    <property type="entry name" value="ACYLPYRUVASE"/>
    <property type="match status" value="1"/>
</dbReference>
<dbReference type="OrthoDB" id="411064at2759"/>
<dbReference type="Pfam" id="PF01557">
    <property type="entry name" value="FAA_hydrolase"/>
    <property type="match status" value="1"/>
</dbReference>
<dbReference type="GO" id="GO:0006107">
    <property type="term" value="P:oxaloacetate metabolic process"/>
    <property type="evidence" value="ECO:0007669"/>
    <property type="project" value="UniProtKB-ARBA"/>
</dbReference>
<evidence type="ECO:0000313" key="5">
    <source>
        <dbReference type="Proteomes" id="UP000193986"/>
    </source>
</evidence>
<dbReference type="AlphaFoldDB" id="A0A1Y2AU36"/>
<dbReference type="InterPro" id="IPR011234">
    <property type="entry name" value="Fumarylacetoacetase-like_C"/>
</dbReference>
<dbReference type="InParanoid" id="A0A1Y2AU36"/>
<dbReference type="PANTHER" id="PTHR11820:SF7">
    <property type="entry name" value="ACYLPYRUVASE FAHD1, MITOCHONDRIAL"/>
    <property type="match status" value="1"/>
</dbReference>
<reference evidence="4 5" key="1">
    <citation type="submission" date="2016-07" db="EMBL/GenBank/DDBJ databases">
        <title>Pervasive Adenine N6-methylation of Active Genes in Fungi.</title>
        <authorList>
            <consortium name="DOE Joint Genome Institute"/>
            <person name="Mondo S.J."/>
            <person name="Dannebaum R.O."/>
            <person name="Kuo R.C."/>
            <person name="Labutti K."/>
            <person name="Haridas S."/>
            <person name="Kuo A."/>
            <person name="Salamov A."/>
            <person name="Ahrendt S.R."/>
            <person name="Lipzen A."/>
            <person name="Sullivan W."/>
            <person name="Andreopoulos W.B."/>
            <person name="Clum A."/>
            <person name="Lindquist E."/>
            <person name="Daum C."/>
            <person name="Ramamoorthy G.K."/>
            <person name="Gryganskyi A."/>
            <person name="Culley D."/>
            <person name="Magnuson J.K."/>
            <person name="James T.Y."/>
            <person name="O'Malley M.A."/>
            <person name="Stajich J.E."/>
            <person name="Spatafora J.W."/>
            <person name="Visel A."/>
            <person name="Grigoriev I.V."/>
        </authorList>
    </citation>
    <scope>NUCLEOTIDE SEQUENCE [LARGE SCALE GENOMIC DNA]</scope>
    <source>
        <strain evidence="4 5">68-887.2</strain>
    </source>
</reference>
<dbReference type="GO" id="GO:0046872">
    <property type="term" value="F:metal ion binding"/>
    <property type="evidence" value="ECO:0007669"/>
    <property type="project" value="UniProtKB-KW"/>
</dbReference>
<name>A0A1Y2AU36_9TREE</name>
<dbReference type="SUPFAM" id="SSF56529">
    <property type="entry name" value="FAH"/>
    <property type="match status" value="1"/>
</dbReference>
<accession>A0A1Y2AU36</accession>
<dbReference type="GO" id="GO:0050163">
    <property type="term" value="F:oxaloacetate tautomerase activity"/>
    <property type="evidence" value="ECO:0007669"/>
    <property type="project" value="UniProtKB-ARBA"/>
</dbReference>
<dbReference type="FunFam" id="3.90.850.10:FF:000002">
    <property type="entry name" value="2-hydroxyhepta-2,4-diene-1,7-dioate isomerase"/>
    <property type="match status" value="1"/>
</dbReference>
<evidence type="ECO:0000259" key="3">
    <source>
        <dbReference type="Pfam" id="PF01557"/>
    </source>
</evidence>
<keyword evidence="2" id="KW-0479">Metal-binding</keyword>
<keyword evidence="5" id="KW-1185">Reference proteome</keyword>
<sequence length="300" mass="32794">MPAPTSDPTWSRLVRFIPSPTIDDPVPGPTLGEPVDVAIDVGLAYHEGVMIEVWLLYGDPQRPWTAGRRTGEKRVVAHLLCPVSNEICGTIRATGLSYKDHAAELNMPLPAVPSVFFKPSTSLANPSETIHIPLEAQNEEMDYEVELAIVLSRTCKDVSENEALSYVLGWTCANDLTARKVQATSSQWGYSKGFDKFLPLGPVLVSPRALPDPHIVALQTYLNGQLMQDGSAKKMIFPLSKVISYLSQGTTLPAGTVIITGTPPGIGDGRTPKVWLKHNDEVRCWISHGIGTLINRIEYQ</sequence>
<dbReference type="GO" id="GO:0018773">
    <property type="term" value="F:acetylpyruvate hydrolase activity"/>
    <property type="evidence" value="ECO:0007669"/>
    <property type="project" value="TreeGrafter"/>
</dbReference>
<dbReference type="STRING" id="71784.A0A1Y2AU36"/>
<gene>
    <name evidence="4" type="ORF">BCR39DRAFT_274274</name>
</gene>
<protein>
    <submittedName>
        <fullName evidence="4">Putative mitochondrion protein</fullName>
    </submittedName>
</protein>
<comment type="similarity">
    <text evidence="1">Belongs to the FAH family.</text>
</comment>
<dbReference type="Proteomes" id="UP000193986">
    <property type="component" value="Unassembled WGS sequence"/>
</dbReference>
<proteinExistence type="inferred from homology"/>
<dbReference type="InterPro" id="IPR036663">
    <property type="entry name" value="Fumarylacetoacetase_C_sf"/>
</dbReference>
<evidence type="ECO:0000256" key="1">
    <source>
        <dbReference type="ARBA" id="ARBA00010211"/>
    </source>
</evidence>
<organism evidence="4 5">
    <name type="scientific">Naematelia encephala</name>
    <dbReference type="NCBI Taxonomy" id="71784"/>
    <lineage>
        <taxon>Eukaryota</taxon>
        <taxon>Fungi</taxon>
        <taxon>Dikarya</taxon>
        <taxon>Basidiomycota</taxon>
        <taxon>Agaricomycotina</taxon>
        <taxon>Tremellomycetes</taxon>
        <taxon>Tremellales</taxon>
        <taxon>Naemateliaceae</taxon>
        <taxon>Naematelia</taxon>
    </lineage>
</organism>
<feature type="domain" description="Fumarylacetoacetase-like C-terminal" evidence="3">
    <location>
        <begin position="91"/>
        <end position="297"/>
    </location>
</feature>
<comment type="caution">
    <text evidence="4">The sequence shown here is derived from an EMBL/GenBank/DDBJ whole genome shotgun (WGS) entry which is preliminary data.</text>
</comment>
<dbReference type="Gene3D" id="3.90.850.10">
    <property type="entry name" value="Fumarylacetoacetase-like, C-terminal domain"/>
    <property type="match status" value="1"/>
</dbReference>